<feature type="domain" description="CBM2" evidence="8">
    <location>
        <begin position="527"/>
        <end position="637"/>
    </location>
</feature>
<organism evidence="10 11">
    <name type="scientific">Actinoplanes couchii</name>
    <dbReference type="NCBI Taxonomy" id="403638"/>
    <lineage>
        <taxon>Bacteria</taxon>
        <taxon>Bacillati</taxon>
        <taxon>Actinomycetota</taxon>
        <taxon>Actinomycetes</taxon>
        <taxon>Micromonosporales</taxon>
        <taxon>Micromonosporaceae</taxon>
        <taxon>Actinoplanes</taxon>
    </lineage>
</organism>
<evidence type="ECO:0000256" key="1">
    <source>
        <dbReference type="ARBA" id="ARBA00022737"/>
    </source>
</evidence>
<gene>
    <name evidence="10" type="ORF">Aco03nite_078080</name>
</gene>
<keyword evidence="7" id="KW-0732">Signal</keyword>
<keyword evidence="1" id="KW-0677">Repeat</keyword>
<dbReference type="Pfam" id="PF02018">
    <property type="entry name" value="CBM_4_9"/>
    <property type="match status" value="1"/>
</dbReference>
<evidence type="ECO:0000256" key="2">
    <source>
        <dbReference type="ARBA" id="ARBA00022801"/>
    </source>
</evidence>
<keyword evidence="11" id="KW-1185">Reference proteome</keyword>
<dbReference type="SUPFAM" id="SSF51445">
    <property type="entry name" value="(Trans)glycosidases"/>
    <property type="match status" value="1"/>
</dbReference>
<dbReference type="InterPro" id="IPR018366">
    <property type="entry name" value="CBM2_CS"/>
</dbReference>
<name>A0ABQ3XLN0_9ACTN</name>
<evidence type="ECO:0000259" key="9">
    <source>
        <dbReference type="PROSITE" id="PS51760"/>
    </source>
</evidence>
<feature type="signal peptide" evidence="7">
    <location>
        <begin position="1"/>
        <end position="26"/>
    </location>
</feature>
<comment type="catalytic activity">
    <reaction evidence="6">
        <text>Endohydrolysis of (1-&gt;4)-beta-D-xylosidic linkages in xylans.</text>
        <dbReference type="EC" id="3.2.1.8"/>
    </reaction>
</comment>
<dbReference type="EC" id="3.2.1.8" evidence="6"/>
<dbReference type="PROSITE" id="PS51760">
    <property type="entry name" value="GH10_2"/>
    <property type="match status" value="1"/>
</dbReference>
<dbReference type="Proteomes" id="UP000612282">
    <property type="component" value="Unassembled WGS sequence"/>
</dbReference>
<keyword evidence="2 6" id="KW-0378">Hydrolase</keyword>
<dbReference type="Pfam" id="PF00553">
    <property type="entry name" value="CBM_2"/>
    <property type="match status" value="1"/>
</dbReference>
<dbReference type="SUPFAM" id="SSF49785">
    <property type="entry name" value="Galactose-binding domain-like"/>
    <property type="match status" value="1"/>
</dbReference>
<evidence type="ECO:0000256" key="7">
    <source>
        <dbReference type="SAM" id="SignalP"/>
    </source>
</evidence>
<reference evidence="10 11" key="1">
    <citation type="submission" date="2021-01" db="EMBL/GenBank/DDBJ databases">
        <title>Whole genome shotgun sequence of Actinoplanes couchii NBRC 106145.</title>
        <authorList>
            <person name="Komaki H."/>
            <person name="Tamura T."/>
        </authorList>
    </citation>
    <scope>NUCLEOTIDE SEQUENCE [LARGE SCALE GENOMIC DNA]</scope>
    <source>
        <strain evidence="10 11">NBRC 106145</strain>
    </source>
</reference>
<dbReference type="InterPro" id="IPR008979">
    <property type="entry name" value="Galactose-bd-like_sf"/>
</dbReference>
<evidence type="ECO:0000313" key="11">
    <source>
        <dbReference type="Proteomes" id="UP000612282"/>
    </source>
</evidence>
<comment type="similarity">
    <text evidence="6">Belongs to the glycosyl hydrolase 10 (cellulase F) family.</text>
</comment>
<dbReference type="EMBL" id="BOMG01000097">
    <property type="protein sequence ID" value="GID59404.1"/>
    <property type="molecule type" value="Genomic_DNA"/>
</dbReference>
<protein>
    <recommendedName>
        <fullName evidence="6">Beta-xylanase</fullName>
        <ecNumber evidence="6">3.2.1.8</ecNumber>
    </recommendedName>
</protein>
<evidence type="ECO:0000256" key="5">
    <source>
        <dbReference type="ARBA" id="ARBA00023326"/>
    </source>
</evidence>
<proteinExistence type="inferred from homology"/>
<sequence length="637" mass="68166">MRALPRLLAALIVAVPLATVTAVANAADDPTPVTVLTKDFEDGTVQGFAGRSAETLAHSTAQAHGGTGSLLTSGRTATWQGPSLDVLPTFTKGTAYTVSVWVRLSTGSDNARLSVERRTGGVAAYDQVVGNTAVSSTGWTQLTGRYTLATDVEFLRLYVETASTTNPIHIDDVTASYVPALPIQTDIPSVKDVITEFPVGAAITGAEILAEHGQLLTKHFDSVTPGNALKWDATEPAENTFTYAQADPLMAYAKSKGLAVRGHTLVWHNQTPAWVFTGADGQPMTATAEDKALLLARLENHIRNVAAHYGTDITVWDVVNEVIDESQSDGLRRSNWFTVAGLDYIRTAFRVAREVAPHAKLFINDYNTNVAAKRDFLFGLVQQLKAEGVPIDGVGHQVHINVNWPTVAETKAMIDKFVPLGIDQQVTEMDVSIYTANSENFPAPPADRLLKQAYVYRDMFALFRQYPGEITSVTLWGLADDNTWLDTFPVTRKDAPLLFDTRLQAKSAYWGVVDPSKIETTSSPSPSNPTTGACAVTYRVTGSWTGGFQGEVTVTNSGGTALTSWNAAWQFTGGQRITQLWGGTLTQSGAAVTVGNASWNGSLAAGASASFGFLANWTGSNPVPAAFSLNGTACTVR</sequence>
<evidence type="ECO:0000313" key="10">
    <source>
        <dbReference type="EMBL" id="GID59404.1"/>
    </source>
</evidence>
<dbReference type="PANTHER" id="PTHR31490:SF90">
    <property type="entry name" value="ENDO-1,4-BETA-XYLANASE A"/>
    <property type="match status" value="1"/>
</dbReference>
<comment type="caution">
    <text evidence="10">The sequence shown here is derived from an EMBL/GenBank/DDBJ whole genome shotgun (WGS) entry which is preliminary data.</text>
</comment>
<dbReference type="PRINTS" id="PR00134">
    <property type="entry name" value="GLHYDRLASE10"/>
</dbReference>
<keyword evidence="4 6" id="KW-0326">Glycosidase</keyword>
<dbReference type="Pfam" id="PF00331">
    <property type="entry name" value="Glyco_hydro_10"/>
    <property type="match status" value="1"/>
</dbReference>
<dbReference type="InterPro" id="IPR008965">
    <property type="entry name" value="CBM2/CBM3_carb-bd_dom_sf"/>
</dbReference>
<keyword evidence="5 6" id="KW-0624">Polysaccharide degradation</keyword>
<dbReference type="InterPro" id="IPR003305">
    <property type="entry name" value="CenC_carb-bd"/>
</dbReference>
<evidence type="ECO:0000256" key="3">
    <source>
        <dbReference type="ARBA" id="ARBA00023277"/>
    </source>
</evidence>
<evidence type="ECO:0000259" key="8">
    <source>
        <dbReference type="PROSITE" id="PS51173"/>
    </source>
</evidence>
<feature type="domain" description="GH10" evidence="9">
    <location>
        <begin position="184"/>
        <end position="515"/>
    </location>
</feature>
<feature type="chain" id="PRO_5047203940" description="Beta-xylanase" evidence="7">
    <location>
        <begin position="27"/>
        <end position="637"/>
    </location>
</feature>
<evidence type="ECO:0000256" key="4">
    <source>
        <dbReference type="ARBA" id="ARBA00023295"/>
    </source>
</evidence>
<dbReference type="SMART" id="SM00633">
    <property type="entry name" value="Glyco_10"/>
    <property type="match status" value="1"/>
</dbReference>
<dbReference type="PROSITE" id="PS51173">
    <property type="entry name" value="CBM2"/>
    <property type="match status" value="1"/>
</dbReference>
<dbReference type="PANTHER" id="PTHR31490">
    <property type="entry name" value="GLYCOSYL HYDROLASE"/>
    <property type="match status" value="1"/>
</dbReference>
<dbReference type="Gene3D" id="3.20.20.80">
    <property type="entry name" value="Glycosidases"/>
    <property type="match status" value="1"/>
</dbReference>
<dbReference type="Gene3D" id="2.60.40.290">
    <property type="match status" value="1"/>
</dbReference>
<dbReference type="SUPFAM" id="SSF49384">
    <property type="entry name" value="Carbohydrate-binding domain"/>
    <property type="match status" value="1"/>
</dbReference>
<dbReference type="InterPro" id="IPR044846">
    <property type="entry name" value="GH10"/>
</dbReference>
<accession>A0ABQ3XLN0</accession>
<dbReference type="InterPro" id="IPR001919">
    <property type="entry name" value="CBD2"/>
</dbReference>
<dbReference type="PROSITE" id="PS00561">
    <property type="entry name" value="CBM2_A"/>
    <property type="match status" value="1"/>
</dbReference>
<dbReference type="RefSeq" id="WP_203805482.1">
    <property type="nucleotide sequence ID" value="NZ_BAAAQE010000112.1"/>
</dbReference>
<dbReference type="Gene3D" id="2.60.120.260">
    <property type="entry name" value="Galactose-binding domain-like"/>
    <property type="match status" value="1"/>
</dbReference>
<dbReference type="InterPro" id="IPR017853">
    <property type="entry name" value="GH"/>
</dbReference>
<evidence type="ECO:0000256" key="6">
    <source>
        <dbReference type="RuleBase" id="RU361174"/>
    </source>
</evidence>
<dbReference type="InterPro" id="IPR001000">
    <property type="entry name" value="GH10_dom"/>
</dbReference>
<keyword evidence="3 6" id="KW-0119">Carbohydrate metabolism</keyword>
<dbReference type="SMART" id="SM00637">
    <property type="entry name" value="CBD_II"/>
    <property type="match status" value="1"/>
</dbReference>
<dbReference type="InterPro" id="IPR012291">
    <property type="entry name" value="CBM2_carb-bd_dom_sf"/>
</dbReference>